<reference evidence="1 2" key="1">
    <citation type="submission" date="2019-05" db="EMBL/GenBank/DDBJ databases">
        <title>Whole genome sequence analysis of Cupriavidus campinensis S14E4C strain.</title>
        <authorList>
            <person name="Abbaszade G."/>
            <person name="Szabo A."/>
            <person name="Toumi M."/>
            <person name="Toth E."/>
        </authorList>
    </citation>
    <scope>NUCLEOTIDE SEQUENCE [LARGE SCALE GENOMIC DNA]</scope>
    <source>
        <strain evidence="1 2">S14E4C</strain>
    </source>
</reference>
<evidence type="ECO:0000313" key="2">
    <source>
        <dbReference type="Proteomes" id="UP000318943"/>
    </source>
</evidence>
<dbReference type="EMBL" id="VCIZ01000002">
    <property type="protein sequence ID" value="TSP14013.1"/>
    <property type="molecule type" value="Genomic_DNA"/>
</dbReference>
<evidence type="ECO:0000313" key="1">
    <source>
        <dbReference type="EMBL" id="TSP14013.1"/>
    </source>
</evidence>
<accession>A0ABY3ETF3</accession>
<proteinExistence type="predicted"/>
<evidence type="ECO:0008006" key="3">
    <source>
        <dbReference type="Google" id="ProtNLM"/>
    </source>
</evidence>
<comment type="caution">
    <text evidence="1">The sequence shown here is derived from an EMBL/GenBank/DDBJ whole genome shotgun (WGS) entry which is preliminary data.</text>
</comment>
<gene>
    <name evidence="1" type="ORF">FGG12_05960</name>
</gene>
<protein>
    <recommendedName>
        <fullName evidence="3">BPSL0067 family protein</fullName>
    </recommendedName>
</protein>
<keyword evidence="2" id="KW-1185">Reference proteome</keyword>
<dbReference type="Proteomes" id="UP000318943">
    <property type="component" value="Unassembled WGS sequence"/>
</dbReference>
<dbReference type="RefSeq" id="WP_144196706.1">
    <property type="nucleotide sequence ID" value="NZ_VCIZ01000002.1"/>
</dbReference>
<organism evidence="1 2">
    <name type="scientific">Cupriavidus campinensis</name>
    <dbReference type="NCBI Taxonomy" id="151783"/>
    <lineage>
        <taxon>Bacteria</taxon>
        <taxon>Pseudomonadati</taxon>
        <taxon>Pseudomonadota</taxon>
        <taxon>Betaproteobacteria</taxon>
        <taxon>Burkholderiales</taxon>
        <taxon>Burkholderiaceae</taxon>
        <taxon>Cupriavidus</taxon>
    </lineage>
</organism>
<sequence>MKPTRTPTCQHANRHDIKSVGGLHYTTARMGLPTGVPCVECPARRDSKPGYLGGYSAEMYLSVMHSPASIACHLSPGFQEGDIARQNHCTGVAIYRANVGHFCGSSADFATLKAGRNVAAVFASPEEFFNHHNGHQVKE</sequence>
<name>A0ABY3ETF3_9BURK</name>